<proteinExistence type="predicted"/>
<dbReference type="Proteomes" id="UP000005526">
    <property type="component" value="Unassembled WGS sequence"/>
</dbReference>
<comment type="caution">
    <text evidence="1">The sequence shown here is derived from an EMBL/GenBank/DDBJ whole genome shotgun (WGS) entry which is preliminary data.</text>
</comment>
<sequence length="41" mass="4830">MSILKPGTLINTILKHSQYFLAHFMHQISLTNYSCKDHRQI</sequence>
<name>E0N8G7_NEIM3</name>
<reference evidence="1 2" key="1">
    <citation type="submission" date="2010-07" db="EMBL/GenBank/DDBJ databases">
        <authorList>
            <person name="Muzny D."/>
            <person name="Qin X."/>
            <person name="Deng J."/>
            <person name="Jiang H."/>
            <person name="Liu Y."/>
            <person name="Qu J."/>
            <person name="Song X.-Z."/>
            <person name="Zhang L."/>
            <person name="Thornton R."/>
            <person name="Coyle M."/>
            <person name="Francisco L."/>
            <person name="Jackson L."/>
            <person name="Javaid M."/>
            <person name="Korchina V."/>
            <person name="Kovar C."/>
            <person name="Mata R."/>
            <person name="Mathew T."/>
            <person name="Ngo R."/>
            <person name="Nguyen L."/>
            <person name="Nguyen N."/>
            <person name="Okwuonu G."/>
            <person name="Ongeri F."/>
            <person name="Pham C."/>
            <person name="Simmons D."/>
            <person name="Wilczek-Boney K."/>
            <person name="Hale W."/>
            <person name="Jakkamsetti A."/>
            <person name="Pham P."/>
            <person name="Ruth R."/>
            <person name="San Lucas F."/>
            <person name="Warren J."/>
            <person name="Zhang J."/>
            <person name="Zhao Z."/>
            <person name="Zhou C."/>
            <person name="Zhu D."/>
            <person name="Lee S."/>
            <person name="Bess C."/>
            <person name="Blankenburg K."/>
            <person name="Forbes L."/>
            <person name="Fu Q."/>
            <person name="Gubbala S."/>
            <person name="Hirani K."/>
            <person name="Jayaseelan J.C."/>
            <person name="Lara F."/>
            <person name="Munidasa M."/>
            <person name="Palculict T."/>
            <person name="Patil S."/>
            <person name="Pu L.-L."/>
            <person name="Saada N."/>
            <person name="Tang L."/>
            <person name="Weissenberger G."/>
            <person name="Zhu Y."/>
            <person name="Hemphill L."/>
            <person name="Shang Y."/>
            <person name="Youmans B."/>
            <person name="Ayvaz T."/>
            <person name="Ross M."/>
            <person name="Santibanez J."/>
            <person name="Aqrawi P."/>
            <person name="Gross S."/>
            <person name="Joshi V."/>
            <person name="Fowler G."/>
            <person name="Nazareth L."/>
            <person name="Reid J."/>
            <person name="Worley K."/>
            <person name="Petrosino J."/>
            <person name="Highlander S."/>
            <person name="Gibbs R."/>
        </authorList>
    </citation>
    <scope>NUCLEOTIDE SEQUENCE [LARGE SCALE GENOMIC DNA]</scope>
    <source>
        <strain evidence="1 2">ATCC 13091</strain>
    </source>
</reference>
<evidence type="ECO:0000313" key="1">
    <source>
        <dbReference type="EMBL" id="EFM04739.1"/>
    </source>
</evidence>
<accession>E0N8G7</accession>
<evidence type="ECO:0000313" key="2">
    <source>
        <dbReference type="Proteomes" id="UP000005526"/>
    </source>
</evidence>
<dbReference type="EMBL" id="AEEF01000047">
    <property type="protein sequence ID" value="EFM04739.1"/>
    <property type="molecule type" value="Genomic_DNA"/>
</dbReference>
<dbReference type="AlphaFoldDB" id="E0N8G7"/>
<protein>
    <submittedName>
        <fullName evidence="1">Uncharacterized protein</fullName>
    </submittedName>
</protein>
<dbReference type="HOGENOM" id="CLU_3273232_0_0_4"/>
<gene>
    <name evidence="1" type="ORF">HMPREF0602_0797</name>
</gene>
<organism evidence="1 2">
    <name type="scientific">Neisseria meningitidis serogroup B (strain ATCC 13091 / M2091)</name>
    <dbReference type="NCBI Taxonomy" id="862513"/>
    <lineage>
        <taxon>Bacteria</taxon>
        <taxon>Pseudomonadati</taxon>
        <taxon>Pseudomonadota</taxon>
        <taxon>Betaproteobacteria</taxon>
        <taxon>Neisseriales</taxon>
        <taxon>Neisseriaceae</taxon>
        <taxon>Neisseria</taxon>
    </lineage>
</organism>